<evidence type="ECO:0000313" key="1">
    <source>
        <dbReference type="EMBL" id="EKN70404.1"/>
    </source>
</evidence>
<accession>K6DPZ5</accession>
<dbReference type="AlphaFoldDB" id="K6DPZ5"/>
<protein>
    <submittedName>
        <fullName evidence="1">Uncharacterized protein</fullName>
    </submittedName>
</protein>
<comment type="caution">
    <text evidence="1">The sequence shown here is derived from an EMBL/GenBank/DDBJ whole genome shotgun (WGS) entry which is preliminary data.</text>
</comment>
<dbReference type="Proteomes" id="UP000006315">
    <property type="component" value="Unassembled WGS sequence"/>
</dbReference>
<reference evidence="1 2" key="1">
    <citation type="journal article" date="2012" name="Front. Microbiol.">
        <title>Redundancy and modularity in membrane-associated dissimilatory nitrate reduction in Bacillus.</title>
        <authorList>
            <person name="Heylen K."/>
            <person name="Keltjens J."/>
        </authorList>
    </citation>
    <scope>NUCLEOTIDE SEQUENCE [LARGE SCALE GENOMIC DNA]</scope>
    <source>
        <strain evidence="1 2">LMG 9581</strain>
    </source>
</reference>
<dbReference type="STRING" id="1131731.BAZO_01362"/>
<evidence type="ECO:0000313" key="2">
    <source>
        <dbReference type="Proteomes" id="UP000006315"/>
    </source>
</evidence>
<dbReference type="RefSeq" id="WP_003329390.1">
    <property type="nucleotide sequence ID" value="NZ_AJLR01000010.1"/>
</dbReference>
<gene>
    <name evidence="1" type="ORF">BAZO_01362</name>
</gene>
<dbReference type="EMBL" id="AJLR01000010">
    <property type="protein sequence ID" value="EKN70404.1"/>
    <property type="molecule type" value="Genomic_DNA"/>
</dbReference>
<name>K6DPZ5_SCHAZ</name>
<sequence>MNNSACQYIEKDPSNPNICKYKTDFEYISYETSEFEEKCFYLEDENILYIRFIYAPDIKRNFPEYKFQNTQLNKFFFLPTHKTREFKHTIKIEEGTWNCKFSDELKEFYTSDMINNLKPNSYYITSFTDTTYPEDRRNYSTSLFILFDKERFDETGEISYESILKLNDVEGLDEKEKNDLILNSGLEICSQIPLYKYLVSFGSIKLNQGILEWEKTLRTDTPEPGSSHVHFFKINKEIESINFQDIADQFELIDSNIFKRPLKRKKSKRRGVLLNED</sequence>
<keyword evidence="2" id="KW-1185">Reference proteome</keyword>
<proteinExistence type="predicted"/>
<dbReference type="PATRIC" id="fig|1131731.3.peg.282"/>
<organism evidence="1 2">
    <name type="scientific">Schinkia azotoformans LMG 9581</name>
    <dbReference type="NCBI Taxonomy" id="1131731"/>
    <lineage>
        <taxon>Bacteria</taxon>
        <taxon>Bacillati</taxon>
        <taxon>Bacillota</taxon>
        <taxon>Bacilli</taxon>
        <taxon>Bacillales</taxon>
        <taxon>Bacillaceae</taxon>
        <taxon>Calidifontibacillus/Schinkia group</taxon>
        <taxon>Schinkia</taxon>
    </lineage>
</organism>